<keyword evidence="1" id="KW-0285">Flavoprotein</keyword>
<evidence type="ECO:0000256" key="5">
    <source>
        <dbReference type="SAM" id="MobiDB-lite"/>
    </source>
</evidence>
<evidence type="ECO:0000313" key="7">
    <source>
        <dbReference type="Proteomes" id="UP000019373"/>
    </source>
</evidence>
<evidence type="ECO:0000256" key="2">
    <source>
        <dbReference type="ARBA" id="ARBA00022827"/>
    </source>
</evidence>
<protein>
    <recommendedName>
        <fullName evidence="8">FAD-binding domain-containing protein</fullName>
    </recommendedName>
</protein>
<dbReference type="PANTHER" id="PTHR46972:SF1">
    <property type="entry name" value="FAD DEPENDENT OXIDOREDUCTASE DOMAIN-CONTAINING PROTEIN"/>
    <property type="match status" value="1"/>
</dbReference>
<dbReference type="InterPro" id="IPR036188">
    <property type="entry name" value="FAD/NAD-bd_sf"/>
</dbReference>
<dbReference type="PANTHER" id="PTHR46972">
    <property type="entry name" value="MONOOXYGENASE ASQM-RELATED"/>
    <property type="match status" value="1"/>
</dbReference>
<evidence type="ECO:0008006" key="8">
    <source>
        <dbReference type="Google" id="ProtNLM"/>
    </source>
</evidence>
<dbReference type="OrthoDB" id="655030at2759"/>
<keyword evidence="7" id="KW-1185">Reference proteome</keyword>
<dbReference type="Gene3D" id="3.50.50.60">
    <property type="entry name" value="FAD/NAD(P)-binding domain"/>
    <property type="match status" value="1"/>
</dbReference>
<evidence type="ECO:0000256" key="1">
    <source>
        <dbReference type="ARBA" id="ARBA00022630"/>
    </source>
</evidence>
<keyword evidence="4" id="KW-0503">Monooxygenase</keyword>
<dbReference type="GO" id="GO:0004497">
    <property type="term" value="F:monooxygenase activity"/>
    <property type="evidence" value="ECO:0007669"/>
    <property type="project" value="UniProtKB-KW"/>
</dbReference>
<dbReference type="AlphaFoldDB" id="U1GW20"/>
<evidence type="ECO:0000256" key="4">
    <source>
        <dbReference type="ARBA" id="ARBA00023033"/>
    </source>
</evidence>
<keyword evidence="2" id="KW-0274">FAD</keyword>
<sequence length="268" mass="29414">MSLARITNPCPPCRVVGTLSHIEGIPTLDPLGTSPLPIRQFEALSPNPTSGEGSTPKTRHPTQLKGNLETYVGGESESSSDSDVETTLVEARRVVNEGINLTAYPERRMRPNGMSCNIEKGHRQTMGDRCWEIVIIGAGPTGCMLACPLLQASIPRLSVTIFGAKESTTSVRTRPHAPAVRGHLGSPSPKSGLWALKKAQFYEKFLNYAQYDGSFFELWDKGRTTYFRRPCDRPGTKNGKPEVDRAQLRSILLDALPAKIVHLGHRPQ</sequence>
<dbReference type="SUPFAM" id="SSF51905">
    <property type="entry name" value="FAD/NAD(P)-binding domain"/>
    <property type="match status" value="1"/>
</dbReference>
<gene>
    <name evidence="6" type="ORF">EPUS_04143</name>
</gene>
<feature type="region of interest" description="Disordered" evidence="5">
    <location>
        <begin position="39"/>
        <end position="63"/>
    </location>
</feature>
<organism evidence="6 7">
    <name type="scientific">Endocarpon pusillum (strain Z07020 / HMAS-L-300199)</name>
    <name type="common">Lichen-forming fungus</name>
    <dbReference type="NCBI Taxonomy" id="1263415"/>
    <lineage>
        <taxon>Eukaryota</taxon>
        <taxon>Fungi</taxon>
        <taxon>Dikarya</taxon>
        <taxon>Ascomycota</taxon>
        <taxon>Pezizomycotina</taxon>
        <taxon>Eurotiomycetes</taxon>
        <taxon>Chaetothyriomycetidae</taxon>
        <taxon>Verrucariales</taxon>
        <taxon>Verrucariaceae</taxon>
        <taxon>Endocarpon</taxon>
    </lineage>
</organism>
<dbReference type="Proteomes" id="UP000019373">
    <property type="component" value="Unassembled WGS sequence"/>
</dbReference>
<feature type="compositionally biased region" description="Polar residues" evidence="5">
    <location>
        <begin position="46"/>
        <end position="56"/>
    </location>
</feature>
<dbReference type="GeneID" id="19239176"/>
<name>U1GW20_ENDPU</name>
<evidence type="ECO:0000256" key="3">
    <source>
        <dbReference type="ARBA" id="ARBA00023002"/>
    </source>
</evidence>
<dbReference type="RefSeq" id="XP_007786327.1">
    <property type="nucleotide sequence ID" value="XM_007788137.1"/>
</dbReference>
<accession>U1GW20</accession>
<dbReference type="HOGENOM" id="CLU_1038384_0_0_1"/>
<evidence type="ECO:0000313" key="6">
    <source>
        <dbReference type="EMBL" id="ERF76286.1"/>
    </source>
</evidence>
<reference evidence="7" key="1">
    <citation type="journal article" date="2014" name="BMC Genomics">
        <title>Genome characteristics reveal the impact of lichenization on lichen-forming fungus Endocarpon pusillum Hedwig (Verrucariales, Ascomycota).</title>
        <authorList>
            <person name="Wang Y.-Y."/>
            <person name="Liu B."/>
            <person name="Zhang X.-Y."/>
            <person name="Zhou Q.-M."/>
            <person name="Zhang T."/>
            <person name="Li H."/>
            <person name="Yu Y.-F."/>
            <person name="Zhang X.-L."/>
            <person name="Hao X.-Y."/>
            <person name="Wang M."/>
            <person name="Wang L."/>
            <person name="Wei J.-C."/>
        </authorList>
    </citation>
    <scope>NUCLEOTIDE SEQUENCE [LARGE SCALE GENOMIC DNA]</scope>
    <source>
        <strain evidence="7">Z07020 / HMAS-L-300199</strain>
    </source>
</reference>
<keyword evidence="3" id="KW-0560">Oxidoreductase</keyword>
<proteinExistence type="predicted"/>
<dbReference type="EMBL" id="KE720769">
    <property type="protein sequence ID" value="ERF76286.1"/>
    <property type="molecule type" value="Genomic_DNA"/>
</dbReference>